<dbReference type="OrthoDB" id="5328813at2759"/>
<feature type="region of interest" description="Disordered" evidence="2">
    <location>
        <begin position="429"/>
        <end position="480"/>
    </location>
</feature>
<keyword evidence="4" id="KW-1185">Reference proteome</keyword>
<feature type="coiled-coil region" evidence="1">
    <location>
        <begin position="26"/>
        <end position="151"/>
    </location>
</feature>
<dbReference type="Gene3D" id="1.10.287.1490">
    <property type="match status" value="1"/>
</dbReference>
<feature type="compositionally biased region" description="Basic and acidic residues" evidence="2">
    <location>
        <begin position="433"/>
        <end position="457"/>
    </location>
</feature>
<accession>A0A3N4J1Q7</accession>
<proteinExistence type="predicted"/>
<evidence type="ECO:0000256" key="1">
    <source>
        <dbReference type="SAM" id="Coils"/>
    </source>
</evidence>
<organism evidence="3 4">
    <name type="scientific">Choiromyces venosus 120613-1</name>
    <dbReference type="NCBI Taxonomy" id="1336337"/>
    <lineage>
        <taxon>Eukaryota</taxon>
        <taxon>Fungi</taxon>
        <taxon>Dikarya</taxon>
        <taxon>Ascomycota</taxon>
        <taxon>Pezizomycotina</taxon>
        <taxon>Pezizomycetes</taxon>
        <taxon>Pezizales</taxon>
        <taxon>Tuberaceae</taxon>
        <taxon>Choiromyces</taxon>
    </lineage>
</organism>
<dbReference type="EMBL" id="ML120528">
    <property type="protein sequence ID" value="RPA90380.1"/>
    <property type="molecule type" value="Genomic_DNA"/>
</dbReference>
<dbReference type="AlphaFoldDB" id="A0A3N4J1Q7"/>
<name>A0A3N4J1Q7_9PEZI</name>
<gene>
    <name evidence="3" type="ORF">L873DRAFT_1795527</name>
</gene>
<evidence type="ECO:0000256" key="2">
    <source>
        <dbReference type="SAM" id="MobiDB-lite"/>
    </source>
</evidence>
<reference evidence="3 4" key="1">
    <citation type="journal article" date="2018" name="Nat. Ecol. Evol.">
        <title>Pezizomycetes genomes reveal the molecular basis of ectomycorrhizal truffle lifestyle.</title>
        <authorList>
            <person name="Murat C."/>
            <person name="Payen T."/>
            <person name="Noel B."/>
            <person name="Kuo A."/>
            <person name="Morin E."/>
            <person name="Chen J."/>
            <person name="Kohler A."/>
            <person name="Krizsan K."/>
            <person name="Balestrini R."/>
            <person name="Da Silva C."/>
            <person name="Montanini B."/>
            <person name="Hainaut M."/>
            <person name="Levati E."/>
            <person name="Barry K.W."/>
            <person name="Belfiori B."/>
            <person name="Cichocki N."/>
            <person name="Clum A."/>
            <person name="Dockter R.B."/>
            <person name="Fauchery L."/>
            <person name="Guy J."/>
            <person name="Iotti M."/>
            <person name="Le Tacon F."/>
            <person name="Lindquist E.A."/>
            <person name="Lipzen A."/>
            <person name="Malagnac F."/>
            <person name="Mello A."/>
            <person name="Molinier V."/>
            <person name="Miyauchi S."/>
            <person name="Poulain J."/>
            <person name="Riccioni C."/>
            <person name="Rubini A."/>
            <person name="Sitrit Y."/>
            <person name="Splivallo R."/>
            <person name="Traeger S."/>
            <person name="Wang M."/>
            <person name="Zifcakova L."/>
            <person name="Wipf D."/>
            <person name="Zambonelli A."/>
            <person name="Paolocci F."/>
            <person name="Nowrousian M."/>
            <person name="Ottonello S."/>
            <person name="Baldrian P."/>
            <person name="Spatafora J.W."/>
            <person name="Henrissat B."/>
            <person name="Nagy L.G."/>
            <person name="Aury J.M."/>
            <person name="Wincker P."/>
            <person name="Grigoriev I.V."/>
            <person name="Bonfante P."/>
            <person name="Martin F.M."/>
        </authorList>
    </citation>
    <scope>NUCLEOTIDE SEQUENCE [LARGE SCALE GENOMIC DNA]</scope>
    <source>
        <strain evidence="3 4">120613-1</strain>
    </source>
</reference>
<evidence type="ECO:0000313" key="3">
    <source>
        <dbReference type="EMBL" id="RPA90380.1"/>
    </source>
</evidence>
<protein>
    <submittedName>
        <fullName evidence="3">Uncharacterized protein</fullName>
    </submittedName>
</protein>
<feature type="compositionally biased region" description="Basic residues" evidence="2">
    <location>
        <begin position="459"/>
        <end position="480"/>
    </location>
</feature>
<keyword evidence="1" id="KW-0175">Coiled coil</keyword>
<sequence>MPPYIKHLSGGIGERIPLPYGFLPDEVDIENKLSSAERENSALKSKYQETLRQLEKQASELADIKSDRSKLVDEHKATLYQLEKVEKEKSRYCTKYKEVSERYKSLSTDYKELNGKHGELSETSKSQTREIRRLKETMEKMDAELATQRGQIDRFAADIARQNQRVNTSAIRDDDHFGREFANLAKDIRNWSFTHFFKRANSTLPEISEDLGKAIREIAKGASLLDIFKNGTTNRRVVAGLLANELKKYLFDPPLLGLLPPPFFVFEKTIEKTGVQKSPWLSQTISVMVKDEQFEREFGKLVCDLSKHLSEMLGGLAAQESNESTASKRDQKLRNIVERAAKLARDLSQQPYWFYFLRVPTGASFNPNYMEDVGTQASMEEDDLDACHSDCKVSLSVFPLVYRLEHAEGGGIPGNSIINPAWVTVETEESETVVEHGGGDMTSEEAKVEEAKVEGPKSRGPKSRRPKSRGQSRRGQSRGG</sequence>
<evidence type="ECO:0000313" key="4">
    <source>
        <dbReference type="Proteomes" id="UP000276215"/>
    </source>
</evidence>
<dbReference type="Proteomes" id="UP000276215">
    <property type="component" value="Unassembled WGS sequence"/>
</dbReference>